<dbReference type="GO" id="GO:0016020">
    <property type="term" value="C:membrane"/>
    <property type="evidence" value="ECO:0007669"/>
    <property type="project" value="UniProtKB-SubCell"/>
</dbReference>
<evidence type="ECO:0000313" key="7">
    <source>
        <dbReference type="EMBL" id="CAI5450076.1"/>
    </source>
</evidence>
<organism evidence="7 8">
    <name type="scientific">Caenorhabditis angaria</name>
    <dbReference type="NCBI Taxonomy" id="860376"/>
    <lineage>
        <taxon>Eukaryota</taxon>
        <taxon>Metazoa</taxon>
        <taxon>Ecdysozoa</taxon>
        <taxon>Nematoda</taxon>
        <taxon>Chromadorea</taxon>
        <taxon>Rhabditida</taxon>
        <taxon>Rhabditina</taxon>
        <taxon>Rhabditomorpha</taxon>
        <taxon>Rhabditoidea</taxon>
        <taxon>Rhabditidae</taxon>
        <taxon>Peloderinae</taxon>
        <taxon>Caenorhabditis</taxon>
    </lineage>
</organism>
<feature type="transmembrane region" description="Helical" evidence="5">
    <location>
        <begin position="180"/>
        <end position="205"/>
    </location>
</feature>
<evidence type="ECO:0000256" key="1">
    <source>
        <dbReference type="ARBA" id="ARBA00004370"/>
    </source>
</evidence>
<dbReference type="Gene3D" id="1.20.1070.10">
    <property type="entry name" value="Rhodopsin 7-helix transmembrane proteins"/>
    <property type="match status" value="1"/>
</dbReference>
<keyword evidence="2 5" id="KW-0812">Transmembrane</keyword>
<feature type="transmembrane region" description="Helical" evidence="5">
    <location>
        <begin position="94"/>
        <end position="112"/>
    </location>
</feature>
<evidence type="ECO:0000313" key="8">
    <source>
        <dbReference type="Proteomes" id="UP001152747"/>
    </source>
</evidence>
<reference evidence="7" key="1">
    <citation type="submission" date="2022-11" db="EMBL/GenBank/DDBJ databases">
        <authorList>
            <person name="Kikuchi T."/>
        </authorList>
    </citation>
    <scope>NUCLEOTIDE SEQUENCE</scope>
    <source>
        <strain evidence="7">PS1010</strain>
    </source>
</reference>
<comment type="caution">
    <text evidence="7">The sequence shown here is derived from an EMBL/GenBank/DDBJ whole genome shotgun (WGS) entry which is preliminary data.</text>
</comment>
<evidence type="ECO:0000256" key="3">
    <source>
        <dbReference type="ARBA" id="ARBA00022989"/>
    </source>
</evidence>
<dbReference type="Proteomes" id="UP001152747">
    <property type="component" value="Unassembled WGS sequence"/>
</dbReference>
<name>A0A9P1ISR6_9PELO</name>
<dbReference type="EMBL" id="CANHGI010000005">
    <property type="protein sequence ID" value="CAI5450076.1"/>
    <property type="molecule type" value="Genomic_DNA"/>
</dbReference>
<dbReference type="PANTHER" id="PTHR24224:SF13">
    <property type="entry name" value="G-PROTEIN COUPLED RECEPTORS FAMILY 1 PROFILE DOMAIN-CONTAINING PROTEIN"/>
    <property type="match status" value="1"/>
</dbReference>
<dbReference type="InterPro" id="IPR052665">
    <property type="entry name" value="Neuropeptide-GPCR"/>
</dbReference>
<dbReference type="PANTHER" id="PTHR24224">
    <property type="entry name" value="CARDIOACCELERATORY PEPTIDE RECEPTOR-RELATED"/>
    <property type="match status" value="1"/>
</dbReference>
<feature type="transmembrane region" description="Helical" evidence="5">
    <location>
        <begin position="20"/>
        <end position="42"/>
    </location>
</feature>
<keyword evidence="3 5" id="KW-1133">Transmembrane helix</keyword>
<dbReference type="InterPro" id="IPR000276">
    <property type="entry name" value="GPCR_Rhodpsn"/>
</dbReference>
<gene>
    <name evidence="7" type="ORF">CAMP_LOCUS12713</name>
</gene>
<accession>A0A9P1ISR6</accession>
<proteinExistence type="predicted"/>
<dbReference type="InterPro" id="IPR017452">
    <property type="entry name" value="GPCR_Rhodpsn_7TM"/>
</dbReference>
<feature type="domain" description="G-protein coupled receptors family 1 profile" evidence="6">
    <location>
        <begin position="33"/>
        <end position="313"/>
    </location>
</feature>
<dbReference type="PROSITE" id="PS50262">
    <property type="entry name" value="G_PROTEIN_RECEP_F1_2"/>
    <property type="match status" value="1"/>
</dbReference>
<dbReference type="OrthoDB" id="5841613at2759"/>
<dbReference type="Pfam" id="PF00001">
    <property type="entry name" value="7tm_1"/>
    <property type="match status" value="1"/>
</dbReference>
<dbReference type="SUPFAM" id="SSF81321">
    <property type="entry name" value="Family A G protein-coupled receptor-like"/>
    <property type="match status" value="1"/>
</dbReference>
<feature type="transmembrane region" description="Helical" evidence="5">
    <location>
        <begin position="54"/>
        <end position="74"/>
    </location>
</feature>
<dbReference type="AlphaFoldDB" id="A0A9P1ISR6"/>
<evidence type="ECO:0000256" key="2">
    <source>
        <dbReference type="ARBA" id="ARBA00022692"/>
    </source>
</evidence>
<sequence>MNHSDSLSLWMHEWEIASNLLYYAVITVSLATVPILTVLLVLMRPHKSSQYFPFMCSIISGNLILLSTIVFMVVKDTWSFGFIPGFVMCKLTVFIVNTCSCFIHWTWVAMYSQRFLHIFFPLRSRRRLPRNPRNSLTVILISSMFLQSWAFVTMTEVREEKSELEGSYCGDNPSSFSQFLLLLETTITFFIPFALTVLADISVLINRTPWQTPFKLISPDNLRLNNHSDHMKIVSKLNLESAEKRRVTAIKRCLISATITLCLNLPNYMLQVIDEFIPFQEHENIIIRRLYLRADTFCYILYLLQFPIVPINMYILRQNITRHSKKLKEKISMQHEWSKSFQVELQQEMHQKPSSTEIVS</sequence>
<keyword evidence="4 5" id="KW-0472">Membrane</keyword>
<feature type="transmembrane region" description="Helical" evidence="5">
    <location>
        <begin position="253"/>
        <end position="270"/>
    </location>
</feature>
<comment type="subcellular location">
    <subcellularLocation>
        <location evidence="1">Membrane</location>
    </subcellularLocation>
</comment>
<feature type="transmembrane region" description="Helical" evidence="5">
    <location>
        <begin position="299"/>
        <end position="316"/>
    </location>
</feature>
<protein>
    <recommendedName>
        <fullName evidence="6">G-protein coupled receptors family 1 profile domain-containing protein</fullName>
    </recommendedName>
</protein>
<evidence type="ECO:0000256" key="4">
    <source>
        <dbReference type="ARBA" id="ARBA00023136"/>
    </source>
</evidence>
<evidence type="ECO:0000259" key="6">
    <source>
        <dbReference type="PROSITE" id="PS50262"/>
    </source>
</evidence>
<dbReference type="FunFam" id="1.20.1070.10:FF:000472">
    <property type="entry name" value="Protein CBG21053"/>
    <property type="match status" value="1"/>
</dbReference>
<keyword evidence="8" id="KW-1185">Reference proteome</keyword>
<feature type="transmembrane region" description="Helical" evidence="5">
    <location>
        <begin position="133"/>
        <end position="152"/>
    </location>
</feature>
<dbReference type="GO" id="GO:0004930">
    <property type="term" value="F:G protein-coupled receptor activity"/>
    <property type="evidence" value="ECO:0007669"/>
    <property type="project" value="InterPro"/>
</dbReference>
<evidence type="ECO:0000256" key="5">
    <source>
        <dbReference type="SAM" id="Phobius"/>
    </source>
</evidence>